<dbReference type="EMBL" id="BAAALR010000045">
    <property type="protein sequence ID" value="GAA1693652.1"/>
    <property type="molecule type" value="Genomic_DNA"/>
</dbReference>
<evidence type="ECO:0000256" key="1">
    <source>
        <dbReference type="SAM" id="MobiDB-lite"/>
    </source>
</evidence>
<comment type="caution">
    <text evidence="2">The sequence shown here is derived from an EMBL/GenBank/DDBJ whole genome shotgun (WGS) entry which is preliminary data.</text>
</comment>
<protein>
    <submittedName>
        <fullName evidence="2">Uncharacterized protein</fullName>
    </submittedName>
</protein>
<gene>
    <name evidence="2" type="ORF">GCM10009680_36600</name>
</gene>
<sequence length="121" mass="12718">MTGGAVRGLGQAAQRGDDHGAGVDTPGRGHPAVHQHHALPGHRKAPVGVVDDPAPVLIPEDRVVERGQEPHRRWRVGVGAWRAGEVQQLAAAFIAEADQFLAYRGHRGRESGQAAPGAQIG</sequence>
<keyword evidence="3" id="KW-1185">Reference proteome</keyword>
<feature type="compositionally biased region" description="Basic residues" evidence="1">
    <location>
        <begin position="31"/>
        <end position="45"/>
    </location>
</feature>
<feature type="region of interest" description="Disordered" evidence="1">
    <location>
        <begin position="1"/>
        <end position="53"/>
    </location>
</feature>
<evidence type="ECO:0000313" key="2">
    <source>
        <dbReference type="EMBL" id="GAA1693652.1"/>
    </source>
</evidence>
<evidence type="ECO:0000313" key="3">
    <source>
        <dbReference type="Proteomes" id="UP001499947"/>
    </source>
</evidence>
<reference evidence="3" key="1">
    <citation type="journal article" date="2019" name="Int. J. Syst. Evol. Microbiol.">
        <title>The Global Catalogue of Microorganisms (GCM) 10K type strain sequencing project: providing services to taxonomists for standard genome sequencing and annotation.</title>
        <authorList>
            <consortium name="The Broad Institute Genomics Platform"/>
            <consortium name="The Broad Institute Genome Sequencing Center for Infectious Disease"/>
            <person name="Wu L."/>
            <person name="Ma J."/>
        </authorList>
    </citation>
    <scope>NUCLEOTIDE SEQUENCE [LARGE SCALE GENOMIC DNA]</scope>
    <source>
        <strain evidence="3">JCM 13244</strain>
    </source>
</reference>
<accession>A0ABP4TWG4</accession>
<proteinExistence type="predicted"/>
<name>A0ABP4TWG4_9ACTN</name>
<organism evidence="2 3">
    <name type="scientific">Streptomyces yatensis</name>
    <dbReference type="NCBI Taxonomy" id="155177"/>
    <lineage>
        <taxon>Bacteria</taxon>
        <taxon>Bacillati</taxon>
        <taxon>Actinomycetota</taxon>
        <taxon>Actinomycetes</taxon>
        <taxon>Kitasatosporales</taxon>
        <taxon>Streptomycetaceae</taxon>
        <taxon>Streptomyces</taxon>
        <taxon>Streptomyces violaceusniger group</taxon>
    </lineage>
</organism>
<dbReference type="Proteomes" id="UP001499947">
    <property type="component" value="Unassembled WGS sequence"/>
</dbReference>